<dbReference type="PANTHER" id="PTHR30579">
    <property type="entry name" value="TRANSCRIPTIONAL REGULATOR"/>
    <property type="match status" value="1"/>
</dbReference>
<keyword evidence="4" id="KW-0804">Transcription</keyword>
<dbReference type="InterPro" id="IPR050176">
    <property type="entry name" value="LTTR"/>
</dbReference>
<dbReference type="PRINTS" id="PR00039">
    <property type="entry name" value="HTHLYSR"/>
</dbReference>
<dbReference type="InterPro" id="IPR000847">
    <property type="entry name" value="LysR_HTH_N"/>
</dbReference>
<dbReference type="InterPro" id="IPR005119">
    <property type="entry name" value="LysR_subst-bd"/>
</dbReference>
<dbReference type="EMBL" id="QQTP01000010">
    <property type="protein sequence ID" value="RDJ22458.1"/>
    <property type="molecule type" value="Genomic_DNA"/>
</dbReference>
<organism evidence="6 7">
    <name type="scientific">Bosea caraganae</name>
    <dbReference type="NCBI Taxonomy" id="2763117"/>
    <lineage>
        <taxon>Bacteria</taxon>
        <taxon>Pseudomonadati</taxon>
        <taxon>Pseudomonadota</taxon>
        <taxon>Alphaproteobacteria</taxon>
        <taxon>Hyphomicrobiales</taxon>
        <taxon>Boseaceae</taxon>
        <taxon>Bosea</taxon>
    </lineage>
</organism>
<dbReference type="FunFam" id="1.10.10.10:FF:000001">
    <property type="entry name" value="LysR family transcriptional regulator"/>
    <property type="match status" value="1"/>
</dbReference>
<evidence type="ECO:0000256" key="1">
    <source>
        <dbReference type="ARBA" id="ARBA00009437"/>
    </source>
</evidence>
<protein>
    <submittedName>
        <fullName evidence="6">LysR family transcriptional regulator</fullName>
    </submittedName>
</protein>
<dbReference type="Gene3D" id="3.40.190.10">
    <property type="entry name" value="Periplasmic binding protein-like II"/>
    <property type="match status" value="2"/>
</dbReference>
<dbReference type="GO" id="GO:0003677">
    <property type="term" value="F:DNA binding"/>
    <property type="evidence" value="ECO:0007669"/>
    <property type="project" value="UniProtKB-KW"/>
</dbReference>
<evidence type="ECO:0000256" key="4">
    <source>
        <dbReference type="ARBA" id="ARBA00023163"/>
    </source>
</evidence>
<dbReference type="SUPFAM" id="SSF46785">
    <property type="entry name" value="Winged helix' DNA-binding domain"/>
    <property type="match status" value="1"/>
</dbReference>
<dbReference type="PROSITE" id="PS50931">
    <property type="entry name" value="HTH_LYSR"/>
    <property type="match status" value="1"/>
</dbReference>
<sequence>MLGISGIMSHDGGMRNLDIALIRTFVAVAEHASMTAAGNVLHLTQSAVSQQVKRLEETLGVALFARGKRGLAVTDAGERLLGRARRLLSLNDEIWTDMTAKVTRGSVRLGVPYDLIGTSLAPVLKAYADACPQVEISLVCNSSPRLLEALERGEIDIAVIEEPLGASRGECLGIERLVWVGAKAGAAHLKPVLPISMVADTCAFRPAVLSALREQGREWRTVFENGNIEATTATVRTDLAVTAWLASTVPGDLDILGVEQGLPELPPFAINLHLSRSGMDVPATELARHIRNGLVRQRQAA</sequence>
<evidence type="ECO:0000313" key="7">
    <source>
        <dbReference type="Proteomes" id="UP000255207"/>
    </source>
</evidence>
<dbReference type="Proteomes" id="UP000255207">
    <property type="component" value="Unassembled WGS sequence"/>
</dbReference>
<keyword evidence="7" id="KW-1185">Reference proteome</keyword>
<reference evidence="7" key="1">
    <citation type="submission" date="2018-07" db="EMBL/GenBank/DDBJ databases">
        <authorList>
            <person name="Safronova V.I."/>
            <person name="Chirak E.R."/>
            <person name="Sazanova A.L."/>
        </authorList>
    </citation>
    <scope>NUCLEOTIDE SEQUENCE [LARGE SCALE GENOMIC DNA]</scope>
    <source>
        <strain evidence="7">RCAM04685</strain>
    </source>
</reference>
<dbReference type="GO" id="GO:0003700">
    <property type="term" value="F:DNA-binding transcription factor activity"/>
    <property type="evidence" value="ECO:0007669"/>
    <property type="project" value="InterPro"/>
</dbReference>
<accession>A0A370L2K7</accession>
<comment type="caution">
    <text evidence="6">The sequence shown here is derived from an EMBL/GenBank/DDBJ whole genome shotgun (WGS) entry which is preliminary data.</text>
</comment>
<comment type="similarity">
    <text evidence="1">Belongs to the LysR transcriptional regulatory family.</text>
</comment>
<dbReference type="SUPFAM" id="SSF53850">
    <property type="entry name" value="Periplasmic binding protein-like II"/>
    <property type="match status" value="1"/>
</dbReference>
<dbReference type="Pfam" id="PF00126">
    <property type="entry name" value="HTH_1"/>
    <property type="match status" value="1"/>
</dbReference>
<dbReference type="OrthoDB" id="8097684at2"/>
<dbReference type="InterPro" id="IPR036388">
    <property type="entry name" value="WH-like_DNA-bd_sf"/>
</dbReference>
<keyword evidence="2" id="KW-0805">Transcription regulation</keyword>
<feature type="domain" description="HTH lysR-type" evidence="5">
    <location>
        <begin position="17"/>
        <end position="74"/>
    </location>
</feature>
<evidence type="ECO:0000259" key="5">
    <source>
        <dbReference type="PROSITE" id="PS50931"/>
    </source>
</evidence>
<dbReference type="Gene3D" id="1.10.10.10">
    <property type="entry name" value="Winged helix-like DNA-binding domain superfamily/Winged helix DNA-binding domain"/>
    <property type="match status" value="1"/>
</dbReference>
<evidence type="ECO:0000256" key="2">
    <source>
        <dbReference type="ARBA" id="ARBA00023015"/>
    </source>
</evidence>
<gene>
    <name evidence="6" type="ORF">DWE98_18605</name>
</gene>
<proteinExistence type="inferred from homology"/>
<dbReference type="AlphaFoldDB" id="A0A370L2K7"/>
<evidence type="ECO:0000256" key="3">
    <source>
        <dbReference type="ARBA" id="ARBA00023125"/>
    </source>
</evidence>
<keyword evidence="3" id="KW-0238">DNA-binding</keyword>
<evidence type="ECO:0000313" key="6">
    <source>
        <dbReference type="EMBL" id="RDJ22458.1"/>
    </source>
</evidence>
<dbReference type="InterPro" id="IPR036390">
    <property type="entry name" value="WH_DNA-bd_sf"/>
</dbReference>
<name>A0A370L2K7_9HYPH</name>
<dbReference type="Pfam" id="PF03466">
    <property type="entry name" value="LysR_substrate"/>
    <property type="match status" value="1"/>
</dbReference>
<dbReference type="PANTHER" id="PTHR30579:SF7">
    <property type="entry name" value="HTH-TYPE TRANSCRIPTIONAL REGULATOR LRHA-RELATED"/>
    <property type="match status" value="1"/>
</dbReference>